<gene>
    <name evidence="2" type="ORF">GCM10009640_15700</name>
</gene>
<dbReference type="EMBL" id="BAAAKK010000004">
    <property type="protein sequence ID" value="GAA1422643.1"/>
    <property type="molecule type" value="Genomic_DNA"/>
</dbReference>
<evidence type="ECO:0008006" key="4">
    <source>
        <dbReference type="Google" id="ProtNLM"/>
    </source>
</evidence>
<evidence type="ECO:0000256" key="1">
    <source>
        <dbReference type="SAM" id="MobiDB-lite"/>
    </source>
</evidence>
<keyword evidence="3" id="KW-1185">Reference proteome</keyword>
<feature type="region of interest" description="Disordered" evidence="1">
    <location>
        <begin position="1"/>
        <end position="33"/>
    </location>
</feature>
<evidence type="ECO:0000313" key="3">
    <source>
        <dbReference type="Proteomes" id="UP001501266"/>
    </source>
</evidence>
<dbReference type="SUPFAM" id="SSF51182">
    <property type="entry name" value="RmlC-like cupins"/>
    <property type="match status" value="1"/>
</dbReference>
<dbReference type="RefSeq" id="WP_343919145.1">
    <property type="nucleotide sequence ID" value="NZ_BAAAKK010000004.1"/>
</dbReference>
<sequence length="150" mass="15634">MADAAGEQAGDEPAHDGGEGGRSGAEPRSVAEPRILADSGVLAAAVGEPDERGAVWRLDEAERHLDANVIALPPGERIDEHVGPDEDVLLHVIAGAGTLRSAGVELALAPGAVVWLPRRARREITAGAEGLRYLSVHRRKPGLQVGRRGA</sequence>
<proteinExistence type="predicted"/>
<comment type="caution">
    <text evidence="2">The sequence shown here is derived from an EMBL/GenBank/DDBJ whole genome shotgun (WGS) entry which is preliminary data.</text>
</comment>
<name>A0ABN1YVN4_9MICO</name>
<protein>
    <recommendedName>
        <fullName evidence="4">Cupin domain-containing protein</fullName>
    </recommendedName>
</protein>
<dbReference type="Proteomes" id="UP001501266">
    <property type="component" value="Unassembled WGS sequence"/>
</dbReference>
<accession>A0ABN1YVN4</accession>
<reference evidence="2 3" key="1">
    <citation type="journal article" date="2019" name="Int. J. Syst. Evol. Microbiol.">
        <title>The Global Catalogue of Microorganisms (GCM) 10K type strain sequencing project: providing services to taxonomists for standard genome sequencing and annotation.</title>
        <authorList>
            <consortium name="The Broad Institute Genomics Platform"/>
            <consortium name="The Broad Institute Genome Sequencing Center for Infectious Disease"/>
            <person name="Wu L."/>
            <person name="Ma J."/>
        </authorList>
    </citation>
    <scope>NUCLEOTIDE SEQUENCE [LARGE SCALE GENOMIC DNA]</scope>
    <source>
        <strain evidence="2 3">JCM 12398</strain>
    </source>
</reference>
<dbReference type="InterPro" id="IPR014710">
    <property type="entry name" value="RmlC-like_jellyroll"/>
</dbReference>
<evidence type="ECO:0000313" key="2">
    <source>
        <dbReference type="EMBL" id="GAA1422643.1"/>
    </source>
</evidence>
<dbReference type="InterPro" id="IPR011051">
    <property type="entry name" value="RmlC_Cupin_sf"/>
</dbReference>
<organism evidence="2 3">
    <name type="scientific">Agrococcus citreus</name>
    <dbReference type="NCBI Taxonomy" id="84643"/>
    <lineage>
        <taxon>Bacteria</taxon>
        <taxon>Bacillati</taxon>
        <taxon>Actinomycetota</taxon>
        <taxon>Actinomycetes</taxon>
        <taxon>Micrococcales</taxon>
        <taxon>Microbacteriaceae</taxon>
        <taxon>Agrococcus</taxon>
    </lineage>
</organism>
<dbReference type="Gene3D" id="2.60.120.10">
    <property type="entry name" value="Jelly Rolls"/>
    <property type="match status" value="1"/>
</dbReference>